<dbReference type="PANTHER" id="PTHR38139">
    <property type="entry name" value="GATE DOMAIN-CONTAINING PROTEIN"/>
    <property type="match status" value="1"/>
</dbReference>
<dbReference type="PANTHER" id="PTHR38139:SF1">
    <property type="entry name" value="NUCLEOSIDE TRANSPORTER_FEOB GTPASE GATE DOMAIN-CONTAINING PROTEIN"/>
    <property type="match status" value="1"/>
</dbReference>
<dbReference type="eggNOG" id="COG3366">
    <property type="taxonomic scope" value="Bacteria"/>
</dbReference>
<sequence length="318" mass="35588">MFTLYELWSGLGFPLLKICVFIALGVFVGNLIESMNWTRFMARLAAPLTRMARLRDVSGASFSMAFFSGITANTMLAEAYSQEKLTYRELVLSNLFNSLPTYFLHLPTTFFIMVPLIKAAALPYLLLTIIAALLRTLVVVVLGRFILSPKPEPCVECQLPGEGKLNWTEVLARVWKRFKFRFKKIIIFTVPIYTLFFILQQAGFFDWVEESMAEYVHFMAWLSPQALSIVVLQLAAELSAGLAAAGAMLDSGALGVREVVLALLTGNILSSPMRAIRHQLPYYAGIFNPKLAVKLIFYNQSLRVGSLILVGALYYLVT</sequence>
<evidence type="ECO:0000313" key="1">
    <source>
        <dbReference type="EMBL" id="EFI34306.1"/>
    </source>
</evidence>
<dbReference type="InterPro" id="IPR038880">
    <property type="entry name" value="MJ0871-like"/>
</dbReference>
<dbReference type="OrthoDB" id="5453678at2"/>
<accession>D6SNI0</accession>
<evidence type="ECO:0000313" key="2">
    <source>
        <dbReference type="Proteomes" id="UP000005496"/>
    </source>
</evidence>
<proteinExistence type="predicted"/>
<reference evidence="1" key="1">
    <citation type="submission" date="2010-05" db="EMBL/GenBank/DDBJ databases">
        <title>The draft genome of Desulfonatronospira thiodismutans ASO3-1.</title>
        <authorList>
            <consortium name="US DOE Joint Genome Institute (JGI-PGF)"/>
            <person name="Lucas S."/>
            <person name="Copeland A."/>
            <person name="Lapidus A."/>
            <person name="Cheng J.-F."/>
            <person name="Bruce D."/>
            <person name="Goodwin L."/>
            <person name="Pitluck S."/>
            <person name="Chertkov O."/>
            <person name="Brettin T."/>
            <person name="Detter J.C."/>
            <person name="Han C."/>
            <person name="Land M.L."/>
            <person name="Hauser L."/>
            <person name="Kyrpides N."/>
            <person name="Mikhailova N."/>
            <person name="Muyzer G."/>
            <person name="Woyke T."/>
        </authorList>
    </citation>
    <scope>NUCLEOTIDE SEQUENCE [LARGE SCALE GENOMIC DNA]</scope>
    <source>
        <strain evidence="1">ASO3-1</strain>
    </source>
</reference>
<name>D6SNI0_9BACT</name>
<comment type="caution">
    <text evidence="1">The sequence shown here is derived from an EMBL/GenBank/DDBJ whole genome shotgun (WGS) entry which is preliminary data.</text>
</comment>
<keyword evidence="2" id="KW-1185">Reference proteome</keyword>
<dbReference type="EMBL" id="ACJN02000002">
    <property type="protein sequence ID" value="EFI34306.1"/>
    <property type="molecule type" value="Genomic_DNA"/>
</dbReference>
<gene>
    <name evidence="1" type="ORF">Dthio_PD1657</name>
</gene>
<dbReference type="Proteomes" id="UP000005496">
    <property type="component" value="Unassembled WGS sequence"/>
</dbReference>
<protein>
    <submittedName>
        <fullName evidence="1">Nucleoside recognition domain protein</fullName>
    </submittedName>
</protein>
<dbReference type="RefSeq" id="WP_008869634.1">
    <property type="nucleotide sequence ID" value="NZ_ACJN02000002.1"/>
</dbReference>
<organism evidence="1 2">
    <name type="scientific">Desulfonatronospira thiodismutans ASO3-1</name>
    <dbReference type="NCBI Taxonomy" id="555779"/>
    <lineage>
        <taxon>Bacteria</taxon>
        <taxon>Pseudomonadati</taxon>
        <taxon>Thermodesulfobacteriota</taxon>
        <taxon>Desulfovibrionia</taxon>
        <taxon>Desulfovibrionales</taxon>
        <taxon>Desulfonatronovibrionaceae</taxon>
        <taxon>Desulfonatronospira</taxon>
    </lineage>
</organism>
<dbReference type="AlphaFoldDB" id="D6SNI0"/>